<dbReference type="Proteomes" id="UP001281147">
    <property type="component" value="Unassembled WGS sequence"/>
</dbReference>
<organism evidence="1 2">
    <name type="scientific">Vermiconidia calcicola</name>
    <dbReference type="NCBI Taxonomy" id="1690605"/>
    <lineage>
        <taxon>Eukaryota</taxon>
        <taxon>Fungi</taxon>
        <taxon>Dikarya</taxon>
        <taxon>Ascomycota</taxon>
        <taxon>Pezizomycotina</taxon>
        <taxon>Dothideomycetes</taxon>
        <taxon>Dothideomycetidae</taxon>
        <taxon>Mycosphaerellales</taxon>
        <taxon>Extremaceae</taxon>
        <taxon>Vermiconidia</taxon>
    </lineage>
</organism>
<keyword evidence="2" id="KW-1185">Reference proteome</keyword>
<accession>A0ACC3N4T1</accession>
<evidence type="ECO:0000313" key="2">
    <source>
        <dbReference type="Proteomes" id="UP001281147"/>
    </source>
</evidence>
<name>A0ACC3N4T1_9PEZI</name>
<reference evidence="1" key="1">
    <citation type="submission" date="2023-07" db="EMBL/GenBank/DDBJ databases">
        <title>Black Yeasts Isolated from many extreme environments.</title>
        <authorList>
            <person name="Coleine C."/>
            <person name="Stajich J.E."/>
            <person name="Selbmann L."/>
        </authorList>
    </citation>
    <scope>NUCLEOTIDE SEQUENCE</scope>
    <source>
        <strain evidence="1">CCFEE 5714</strain>
    </source>
</reference>
<gene>
    <name evidence="1" type="ORF">LTR37_010611</name>
</gene>
<dbReference type="EMBL" id="JAUTXU010000088">
    <property type="protein sequence ID" value="KAK3709992.1"/>
    <property type="molecule type" value="Genomic_DNA"/>
</dbReference>
<evidence type="ECO:0000313" key="1">
    <source>
        <dbReference type="EMBL" id="KAK3709992.1"/>
    </source>
</evidence>
<protein>
    <submittedName>
        <fullName evidence="1">Uncharacterized protein</fullName>
    </submittedName>
</protein>
<proteinExistence type="predicted"/>
<comment type="caution">
    <text evidence="1">The sequence shown here is derived from an EMBL/GenBank/DDBJ whole genome shotgun (WGS) entry which is preliminary data.</text>
</comment>
<sequence>MPSEHDKSAGQDTSLDSNGFPMDAWPAHGDDNIRRSSVQSSGGDFSQSETLGTQLEKTTSVKSAVLNKALSNDVERSPPIDPGPPPDGGLLAWTQVAMVHFTVMSTWGYISSFGVFQTYYRTALDVSPSAISWIGSVQIFLLFIVGTFSGRACDAGFFHYVYCAGSVLQLVGIFTTSAATKYWQLFLSQALCTGLSNGLHFTPAMSLLSTYFAKKRAIAQGVALLGNCTGGLIFPLIAQQLLPRIGFPWTVRIIGFIMLGSNALTITCYRTRLPPRKTGPIVEWSAFTELPFMLLSIAFFFNFWGLYFAFFYIGDYARSEIGLSYRDSINMLITIVAAGIPGRLIPNYIADTAGPLNSSIPFAFLNSLMAFVWIGISSRSGLFAFAAFYGFGAGGIQSLYPPALSSLTTDLSKAGVRMGMGFSIAAFAAVTGPPLGGALIQQRSNGDYLYAQM</sequence>